<organism evidence="2 3">
    <name type="scientific">Trabulsiella odontotermitis</name>
    <dbReference type="NCBI Taxonomy" id="379893"/>
    <lineage>
        <taxon>Bacteria</taxon>
        <taxon>Pseudomonadati</taxon>
        <taxon>Pseudomonadota</taxon>
        <taxon>Gammaproteobacteria</taxon>
        <taxon>Enterobacterales</taxon>
        <taxon>Enterobacteriaceae</taxon>
        <taxon>Trabulsiella</taxon>
    </lineage>
</organism>
<dbReference type="RefSeq" id="WP_049857633.1">
    <property type="nucleotide sequence ID" value="NZ_JNGI01000133.1"/>
</dbReference>
<evidence type="ECO:0000313" key="2">
    <source>
        <dbReference type="EMBL" id="KNC91100.1"/>
    </source>
</evidence>
<dbReference type="EMBL" id="JNGI01000133">
    <property type="protein sequence ID" value="KNC91100.1"/>
    <property type="molecule type" value="Genomic_DNA"/>
</dbReference>
<feature type="domain" description="LysM" evidence="1">
    <location>
        <begin position="394"/>
        <end position="442"/>
    </location>
</feature>
<dbReference type="InterPro" id="IPR018392">
    <property type="entry name" value="LysM"/>
</dbReference>
<dbReference type="AlphaFoldDB" id="A0A0L0GPZ6"/>
<proteinExistence type="predicted"/>
<name>A0A0L0GPZ6_9ENTR</name>
<dbReference type="Pfam" id="PF07157">
    <property type="entry name" value="DNA_circ_N"/>
    <property type="match status" value="1"/>
</dbReference>
<reference evidence="2 3" key="1">
    <citation type="journal article" date="2015" name="Appl. Environ. Microbiol.">
        <title>The Enterobacterium Trabulsiella odontotermitis Presents Novel Adaptations Related to Its Association with Fungus-Growing Termites.</title>
        <authorList>
            <person name="Sapountzis P."/>
            <person name="Gruntjes T."/>
            <person name="Otani S."/>
            <person name="Estevez J."/>
            <person name="da Costa R.R."/>
            <person name="Plunkett G.3rd."/>
            <person name="Perna N.T."/>
            <person name="Poulsen M."/>
        </authorList>
    </citation>
    <scope>NUCLEOTIDE SEQUENCE [LARGE SCALE GENOMIC DNA]</scope>
    <source>
        <strain evidence="2 3">12</strain>
    </source>
</reference>
<dbReference type="PATRIC" id="fig|379893.4.peg.560"/>
<dbReference type="OrthoDB" id="378644at2"/>
<evidence type="ECO:0000259" key="1">
    <source>
        <dbReference type="PROSITE" id="PS51782"/>
    </source>
</evidence>
<dbReference type="InterPro" id="IPR009826">
    <property type="entry name" value="DNA_circ_N"/>
</dbReference>
<gene>
    <name evidence="2" type="ORF">GM31_02710</name>
</gene>
<keyword evidence="3" id="KW-1185">Reference proteome</keyword>
<protein>
    <recommendedName>
        <fullName evidence="1">LysM domain-containing protein</fullName>
    </recommendedName>
</protein>
<sequence length="445" mass="48091">MSDMITQLSSLLGIDTLLPASFRGVNFECLYTRDTLARDTIMYAPPYQDGATTEDQGLKAVNFRLTALLFGSDWKQQLKALLTTFKTAGVGELVHPVYGPIPNAQFLEAGVEKHVEPLDAVTVELVFIESGTEQALFAAASADEAAQSISLTGNDLLDEAASDFASALQAMKDLKNGLEQINNVVAEAEYLLQTVEGEVQGTVSAFSNLLDTPAAFVSDLKSVLDTFSDSLTLTGASISASWLSLTRLTTQVLETPEDYASTQDVTVVSHPFSLPLSQTIGVIDDDTALVTRTAQLVTVTELAEVASTILQNESDSPSQTRTQTERVVNDTRQAIEDAIVTQRAVMQDNIRAASEQNVTADTRTTAAIIRNLQALAYTLQMQGAALIQRQPLLVTREVVRHCTLSILAFEWYGDAGRAAELLRLNPGIRNPNNLLPGDTLYACAR</sequence>
<dbReference type="Proteomes" id="UP000037393">
    <property type="component" value="Unassembled WGS sequence"/>
</dbReference>
<dbReference type="PROSITE" id="PS51782">
    <property type="entry name" value="LYSM"/>
    <property type="match status" value="1"/>
</dbReference>
<accession>A0A0L0GPZ6</accession>
<comment type="caution">
    <text evidence="2">The sequence shown here is derived from an EMBL/GenBank/DDBJ whole genome shotgun (WGS) entry which is preliminary data.</text>
</comment>
<evidence type="ECO:0000313" key="3">
    <source>
        <dbReference type="Proteomes" id="UP000037393"/>
    </source>
</evidence>